<sequence>MEKKHIVVIDDEEHILELVSYNLEANDFHVSCFTSVEDALVSLENEKIDAILLDVMLPGINGMNALERFRKSSHLKDVPILLVTAKSEEIDKILGLELGADDYITKPFSVRELIARVRAAVRRNERQAAPSREEATSTLSFKGLALDSESHSVTYEGHPIELTFKEFEMLKLLMTNRGKVLTREVILDKVWGYDYYGETRTVDVHIRYLRSKLDTYHIGEYIETVRGVGYKFIKE</sequence>
<comment type="caution">
    <text evidence="1">The sequence shown here is derived from an EMBL/GenBank/DDBJ whole genome shotgun (WGS) entry which is preliminary data.</text>
</comment>
<reference evidence="1" key="1">
    <citation type="submission" date="2017-10" db="EMBL/GenBank/DDBJ databases">
        <title>Genome sequence of cellulolytic Lachnospiraceae bacterium XHS1971 isolated from hotspring sediment.</title>
        <authorList>
            <person name="Vasudevan G."/>
            <person name="Joshi A.J."/>
            <person name="Hivarkar S."/>
            <person name="Lanjekar V.B."/>
            <person name="Dhakephalkar P.K."/>
            <person name="Dagar S."/>
        </authorList>
    </citation>
    <scope>NUCLEOTIDE SEQUENCE</scope>
    <source>
        <strain evidence="1">XHS1971</strain>
    </source>
</reference>
<name>A0AC61DCE3_9FIRM</name>
<dbReference type="EMBL" id="PEDL01000011">
    <property type="protein sequence ID" value="PHV70341.1"/>
    <property type="molecule type" value="Genomic_DNA"/>
</dbReference>
<protein>
    <submittedName>
        <fullName evidence="1">DNA-binding response regulator</fullName>
    </submittedName>
</protein>
<evidence type="ECO:0000313" key="2">
    <source>
        <dbReference type="Proteomes" id="UP000224460"/>
    </source>
</evidence>
<accession>A0AC61DCE3</accession>
<keyword evidence="1" id="KW-0238">DNA-binding</keyword>
<proteinExistence type="predicted"/>
<gene>
    <name evidence="1" type="ORF">CS063_10640</name>
</gene>
<organism evidence="1 2">
    <name type="scientific">Sporanaerobium hydrogeniformans</name>
    <dbReference type="NCBI Taxonomy" id="3072179"/>
    <lineage>
        <taxon>Bacteria</taxon>
        <taxon>Bacillati</taxon>
        <taxon>Bacillota</taxon>
        <taxon>Clostridia</taxon>
        <taxon>Lachnospirales</taxon>
        <taxon>Lachnospiraceae</taxon>
        <taxon>Sporanaerobium</taxon>
    </lineage>
</organism>
<keyword evidence="2" id="KW-1185">Reference proteome</keyword>
<dbReference type="Proteomes" id="UP000224460">
    <property type="component" value="Unassembled WGS sequence"/>
</dbReference>
<evidence type="ECO:0000313" key="1">
    <source>
        <dbReference type="EMBL" id="PHV70341.1"/>
    </source>
</evidence>